<dbReference type="PANTHER" id="PTHR30576:SF0">
    <property type="entry name" value="UNDECAPRENYL-PHOSPHATE N-ACETYLGALACTOSAMINYL 1-PHOSPHATE TRANSFERASE-RELATED"/>
    <property type="match status" value="1"/>
</dbReference>
<evidence type="ECO:0000256" key="2">
    <source>
        <dbReference type="SAM" id="Phobius"/>
    </source>
</evidence>
<keyword evidence="2" id="KW-0472">Membrane</keyword>
<evidence type="ECO:0000256" key="1">
    <source>
        <dbReference type="ARBA" id="ARBA00006464"/>
    </source>
</evidence>
<feature type="domain" description="Bacterial sugar transferase" evidence="3">
    <location>
        <begin position="6"/>
        <end position="187"/>
    </location>
</feature>
<feature type="transmembrane region" description="Helical" evidence="2">
    <location>
        <begin position="12"/>
        <end position="32"/>
    </location>
</feature>
<accession>A0ABP9RJF4</accession>
<reference evidence="5" key="1">
    <citation type="journal article" date="2019" name="Int. J. Syst. Evol. Microbiol.">
        <title>The Global Catalogue of Microorganisms (GCM) 10K type strain sequencing project: providing services to taxonomists for standard genome sequencing and annotation.</title>
        <authorList>
            <consortium name="The Broad Institute Genomics Platform"/>
            <consortium name="The Broad Institute Genome Sequencing Center for Infectious Disease"/>
            <person name="Wu L."/>
            <person name="Ma J."/>
        </authorList>
    </citation>
    <scope>NUCLEOTIDE SEQUENCE [LARGE SCALE GENOMIC DNA]</scope>
    <source>
        <strain evidence="5">JCM 18472</strain>
    </source>
</reference>
<dbReference type="PANTHER" id="PTHR30576">
    <property type="entry name" value="COLANIC BIOSYNTHESIS UDP-GLUCOSE LIPID CARRIER TRANSFERASE"/>
    <property type="match status" value="1"/>
</dbReference>
<dbReference type="EMBL" id="BAABKI010000028">
    <property type="protein sequence ID" value="GAA5178465.1"/>
    <property type="molecule type" value="Genomic_DNA"/>
</dbReference>
<organism evidence="4 5">
    <name type="scientific">Modicisalibacter zincidurans</name>
    <dbReference type="NCBI Taxonomy" id="1178777"/>
    <lineage>
        <taxon>Bacteria</taxon>
        <taxon>Pseudomonadati</taxon>
        <taxon>Pseudomonadota</taxon>
        <taxon>Gammaproteobacteria</taxon>
        <taxon>Oceanospirillales</taxon>
        <taxon>Halomonadaceae</taxon>
        <taxon>Modicisalibacter</taxon>
    </lineage>
</organism>
<keyword evidence="5" id="KW-1185">Reference proteome</keyword>
<comment type="caution">
    <text evidence="4">The sequence shown here is derived from an EMBL/GenBank/DDBJ whole genome shotgun (WGS) entry which is preliminary data.</text>
</comment>
<dbReference type="InterPro" id="IPR003362">
    <property type="entry name" value="Bact_transf"/>
</dbReference>
<evidence type="ECO:0000313" key="5">
    <source>
        <dbReference type="Proteomes" id="UP001500074"/>
    </source>
</evidence>
<dbReference type="Pfam" id="PF02397">
    <property type="entry name" value="Bac_transf"/>
    <property type="match status" value="1"/>
</dbReference>
<keyword evidence="2" id="KW-1133">Transmembrane helix</keyword>
<gene>
    <name evidence="4" type="ORF">GCM10023342_29020</name>
</gene>
<evidence type="ECO:0000313" key="4">
    <source>
        <dbReference type="EMBL" id="GAA5178465.1"/>
    </source>
</evidence>
<sequence length="221" mass="25101">MKDKAKRSLDCLVSALALLLTAPILLLIALWVRMDSKGPILFTQSRIGRDRRPFRVLKFRTMIDRTADAIDQHAEQVIASKSDPRITRSGRFLRGMSLDELPQLWNILRGDMSIVGPRPIVPEQLEVVPERFMSRFDVLPGLTGLAQVRGRRSLGWLQQLEADAEYVRRYGLLYDMGIIARTVVVVFSGSGVYGEAGQNWRAYRDALRAESNEQDYKEPGR</sequence>
<keyword evidence="2" id="KW-0812">Transmembrane</keyword>
<name>A0ABP9RJF4_9GAMM</name>
<comment type="similarity">
    <text evidence="1">Belongs to the bacterial sugar transferase family.</text>
</comment>
<dbReference type="RefSeq" id="WP_031383470.1">
    <property type="nucleotide sequence ID" value="NZ_BAABKI010000028.1"/>
</dbReference>
<dbReference type="Proteomes" id="UP001500074">
    <property type="component" value="Unassembled WGS sequence"/>
</dbReference>
<proteinExistence type="inferred from homology"/>
<evidence type="ECO:0000259" key="3">
    <source>
        <dbReference type="Pfam" id="PF02397"/>
    </source>
</evidence>
<protein>
    <recommendedName>
        <fullName evidence="3">Bacterial sugar transferase domain-containing protein</fullName>
    </recommendedName>
</protein>